<evidence type="ECO:0000313" key="2">
    <source>
        <dbReference type="EMBL" id="GAA4101103.1"/>
    </source>
</evidence>
<evidence type="ECO:0000256" key="1">
    <source>
        <dbReference type="SAM" id="SignalP"/>
    </source>
</evidence>
<dbReference type="Proteomes" id="UP001500841">
    <property type="component" value="Unassembled WGS sequence"/>
</dbReference>
<gene>
    <name evidence="2" type="ORF">GCM10022392_27220</name>
</gene>
<proteinExistence type="predicted"/>
<feature type="chain" id="PRO_5045352800" evidence="1">
    <location>
        <begin position="20"/>
        <end position="204"/>
    </location>
</feature>
<sequence>MKKLILLVWSTLLINYVFAQHVAIPQFKSNSSTSDNPFPSIKNYDLMLACRAYDGIAHQLIFNILVLKSGHWQKLNGTIPAQSVPLSVDEPSLKPLETTDAECNALLTGLTGAHLFTIEDDNTLPKCNETIEVINGARQTVVHSIEDGPEYRIWIATPKKVRYLYYASPTFFAQYCPNNKDRVDIVKIVELFTKNWPVQMSNYN</sequence>
<organism evidence="2 3">
    <name type="scientific">Mucilaginibacter panaciglaebae</name>
    <dbReference type="NCBI Taxonomy" id="502331"/>
    <lineage>
        <taxon>Bacteria</taxon>
        <taxon>Pseudomonadati</taxon>
        <taxon>Bacteroidota</taxon>
        <taxon>Sphingobacteriia</taxon>
        <taxon>Sphingobacteriales</taxon>
        <taxon>Sphingobacteriaceae</taxon>
        <taxon>Mucilaginibacter</taxon>
    </lineage>
</organism>
<name>A0ABP7X038_9SPHI</name>
<evidence type="ECO:0000313" key="3">
    <source>
        <dbReference type="Proteomes" id="UP001500841"/>
    </source>
</evidence>
<protein>
    <submittedName>
        <fullName evidence="2">Uncharacterized protein</fullName>
    </submittedName>
</protein>
<accession>A0ABP7X038</accession>
<feature type="signal peptide" evidence="1">
    <location>
        <begin position="1"/>
        <end position="19"/>
    </location>
</feature>
<keyword evidence="3" id="KW-1185">Reference proteome</keyword>
<comment type="caution">
    <text evidence="2">The sequence shown here is derived from an EMBL/GenBank/DDBJ whole genome shotgun (WGS) entry which is preliminary data.</text>
</comment>
<dbReference type="EMBL" id="BAABCV010000009">
    <property type="protein sequence ID" value="GAA4101103.1"/>
    <property type="molecule type" value="Genomic_DNA"/>
</dbReference>
<dbReference type="RefSeq" id="WP_345105525.1">
    <property type="nucleotide sequence ID" value="NZ_BAABCV010000009.1"/>
</dbReference>
<keyword evidence="1" id="KW-0732">Signal</keyword>
<reference evidence="3" key="1">
    <citation type="journal article" date="2019" name="Int. J. Syst. Evol. Microbiol.">
        <title>The Global Catalogue of Microorganisms (GCM) 10K type strain sequencing project: providing services to taxonomists for standard genome sequencing and annotation.</title>
        <authorList>
            <consortium name="The Broad Institute Genomics Platform"/>
            <consortium name="The Broad Institute Genome Sequencing Center for Infectious Disease"/>
            <person name="Wu L."/>
            <person name="Ma J."/>
        </authorList>
    </citation>
    <scope>NUCLEOTIDE SEQUENCE [LARGE SCALE GENOMIC DNA]</scope>
    <source>
        <strain evidence="3">JCM 17085</strain>
    </source>
</reference>